<dbReference type="RefSeq" id="WP_259961646.1">
    <property type="nucleotide sequence ID" value="NZ_JAOAMV010000003.1"/>
</dbReference>
<dbReference type="GO" id="GO:0016747">
    <property type="term" value="F:acyltransferase activity, transferring groups other than amino-acyl groups"/>
    <property type="evidence" value="ECO:0007669"/>
    <property type="project" value="InterPro"/>
</dbReference>
<dbReference type="InterPro" id="IPR016181">
    <property type="entry name" value="Acyl_CoA_acyltransferase"/>
</dbReference>
<evidence type="ECO:0000256" key="1">
    <source>
        <dbReference type="ARBA" id="ARBA00022679"/>
    </source>
</evidence>
<evidence type="ECO:0000259" key="3">
    <source>
        <dbReference type="PROSITE" id="PS51186"/>
    </source>
</evidence>
<dbReference type="CDD" id="cd04301">
    <property type="entry name" value="NAT_SF"/>
    <property type="match status" value="1"/>
</dbReference>
<keyword evidence="2" id="KW-0012">Acyltransferase</keyword>
<evidence type="ECO:0000313" key="4">
    <source>
        <dbReference type="EMBL" id="MCT2558775.1"/>
    </source>
</evidence>
<dbReference type="PANTHER" id="PTHR43072">
    <property type="entry name" value="N-ACETYLTRANSFERASE"/>
    <property type="match status" value="1"/>
</dbReference>
<sequence>MQPPAIRPASPADAEAIAAIYAHHVRTGTASFDVDPPPAEFWKEKIGAIASRGWPFLVAAAEDTVVGYAYVSQFRDRPAYARTCEDSIYVDGGWTGKGVGSALMSALVDAARDYGFEQIIAVIGGAEPASVALHAKAGFVEAGRMRKVGRKFGRVLDTLYMQRDLTAD</sequence>
<gene>
    <name evidence="4" type="ORF">N0B51_07255</name>
</gene>
<dbReference type="PROSITE" id="PS51186">
    <property type="entry name" value="GNAT"/>
    <property type="match status" value="1"/>
</dbReference>
<keyword evidence="1" id="KW-0808">Transferase</keyword>
<dbReference type="InterPro" id="IPR000182">
    <property type="entry name" value="GNAT_dom"/>
</dbReference>
<accession>A0A9X2W2I2</accession>
<keyword evidence="5" id="KW-1185">Reference proteome</keyword>
<protein>
    <submittedName>
        <fullName evidence="4">GNAT family N-acetyltransferase</fullName>
    </submittedName>
</protein>
<proteinExistence type="predicted"/>
<comment type="caution">
    <text evidence="4">The sequence shown here is derived from an EMBL/GenBank/DDBJ whole genome shotgun (WGS) entry which is preliminary data.</text>
</comment>
<dbReference type="Pfam" id="PF13420">
    <property type="entry name" value="Acetyltransf_4"/>
    <property type="match status" value="1"/>
</dbReference>
<evidence type="ECO:0000256" key="2">
    <source>
        <dbReference type="ARBA" id="ARBA00023315"/>
    </source>
</evidence>
<dbReference type="SUPFAM" id="SSF55729">
    <property type="entry name" value="Acyl-CoA N-acyltransferases (Nat)"/>
    <property type="match status" value="1"/>
</dbReference>
<feature type="domain" description="N-acetyltransferase" evidence="3">
    <location>
        <begin position="4"/>
        <end position="166"/>
    </location>
</feature>
<evidence type="ECO:0000313" key="5">
    <source>
        <dbReference type="Proteomes" id="UP001142648"/>
    </source>
</evidence>
<reference evidence="4" key="1">
    <citation type="submission" date="2022-09" db="EMBL/GenBank/DDBJ databases">
        <title>The genome sequence of Tsuneonella sp. YG55.</title>
        <authorList>
            <person name="Liu Y."/>
        </authorList>
    </citation>
    <scope>NUCLEOTIDE SEQUENCE</scope>
    <source>
        <strain evidence="4">YG55</strain>
    </source>
</reference>
<dbReference type="Gene3D" id="3.40.630.30">
    <property type="match status" value="1"/>
</dbReference>
<name>A0A9X2W2I2_9SPHN</name>
<dbReference type="PANTHER" id="PTHR43072:SF23">
    <property type="entry name" value="UPF0039 PROTEIN C11D3.02C"/>
    <property type="match status" value="1"/>
</dbReference>
<dbReference type="AlphaFoldDB" id="A0A9X2W2I2"/>
<organism evidence="4 5">
    <name type="scientific">Tsuneonella litorea</name>
    <dbReference type="NCBI Taxonomy" id="2976475"/>
    <lineage>
        <taxon>Bacteria</taxon>
        <taxon>Pseudomonadati</taxon>
        <taxon>Pseudomonadota</taxon>
        <taxon>Alphaproteobacteria</taxon>
        <taxon>Sphingomonadales</taxon>
        <taxon>Erythrobacteraceae</taxon>
        <taxon>Tsuneonella</taxon>
    </lineage>
</organism>
<dbReference type="Proteomes" id="UP001142648">
    <property type="component" value="Unassembled WGS sequence"/>
</dbReference>
<dbReference type="EMBL" id="JAOAMV010000003">
    <property type="protein sequence ID" value="MCT2558775.1"/>
    <property type="molecule type" value="Genomic_DNA"/>
</dbReference>